<dbReference type="Pfam" id="PF03638">
    <property type="entry name" value="TCR"/>
    <property type="match status" value="2"/>
</dbReference>
<organism evidence="6 7">
    <name type="scientific">Prototheca wickerhamii</name>
    <dbReference type="NCBI Taxonomy" id="3111"/>
    <lineage>
        <taxon>Eukaryota</taxon>
        <taxon>Viridiplantae</taxon>
        <taxon>Chlorophyta</taxon>
        <taxon>core chlorophytes</taxon>
        <taxon>Trebouxiophyceae</taxon>
        <taxon>Chlorellales</taxon>
        <taxon>Chlorellaceae</taxon>
        <taxon>Prototheca</taxon>
    </lineage>
</organism>
<comment type="similarity">
    <text evidence="2">Belongs to the lin-54 family.</text>
</comment>
<keyword evidence="7" id="KW-1185">Reference proteome</keyword>
<keyword evidence="3" id="KW-0539">Nucleus</keyword>
<accession>A0AAD9MJT5</accession>
<comment type="subcellular location">
    <subcellularLocation>
        <location evidence="1">Nucleus</location>
    </subcellularLocation>
</comment>
<evidence type="ECO:0000256" key="4">
    <source>
        <dbReference type="SAM" id="MobiDB-lite"/>
    </source>
</evidence>
<dbReference type="InterPro" id="IPR033467">
    <property type="entry name" value="Tesmin/TSO1-like_CXC"/>
</dbReference>
<dbReference type="Proteomes" id="UP001255856">
    <property type="component" value="Unassembled WGS sequence"/>
</dbReference>
<dbReference type="AlphaFoldDB" id="A0AAD9MJT5"/>
<evidence type="ECO:0000313" key="6">
    <source>
        <dbReference type="EMBL" id="KAK2080417.1"/>
    </source>
</evidence>
<dbReference type="SMART" id="SM01114">
    <property type="entry name" value="CXC"/>
    <property type="match status" value="2"/>
</dbReference>
<evidence type="ECO:0000259" key="5">
    <source>
        <dbReference type="PROSITE" id="PS51634"/>
    </source>
</evidence>
<evidence type="ECO:0000256" key="1">
    <source>
        <dbReference type="ARBA" id="ARBA00004123"/>
    </source>
</evidence>
<dbReference type="EMBL" id="JASFZW010000001">
    <property type="protein sequence ID" value="KAK2080417.1"/>
    <property type="molecule type" value="Genomic_DNA"/>
</dbReference>
<sequence>MAPAVGKLVMVPTKQRSGIVRLATGASQSEENGAVGVDPLPGFRMVGLPATPQQAVRAGPVATPGSERGLAASTPMAIQALAYLQETAALAAQKLALEGVLTGSAASSVSPTPALETRGGLLSFSARGGRGAAASLATIPARPRDRSAHHAAPLADSVFPWEAAPAPLTKANGAVTGRPARRCSCKRSQCLKMYCDCFAAGGFCGPGCGCIGCSNSAATPDAVLEARAAVLAKDATAFQAKVLRGEGHKKGCRCKRSKCLKKYCECYNAGVKCNPAICQCDGCENCEPPGAGGSGDAGAAAPGVLANTTSLKLGRESTQDTTVLDVLATLVCQDMASEPEDKDLGGPPSWRRAPSRSRSRSPSPQADSTPTGAERRGGEANTGEAGIGAPTAMVDLEGPFLGSSDGASAVVQAAVTAHLQPTVDNRRLSTGPDHETSDTAASPANAGPPASPPGRRLLGKRPQRAASLGVAGAGGGAQLLHRVAASGPRAGPARRMSLLKRALNMQSVSEKGCGDRETDEAASALFELSVSAG</sequence>
<feature type="region of interest" description="Disordered" evidence="4">
    <location>
        <begin position="421"/>
        <end position="454"/>
    </location>
</feature>
<evidence type="ECO:0000313" key="7">
    <source>
        <dbReference type="Proteomes" id="UP001255856"/>
    </source>
</evidence>
<proteinExistence type="inferred from homology"/>
<feature type="region of interest" description="Disordered" evidence="4">
    <location>
        <begin position="337"/>
        <end position="387"/>
    </location>
</feature>
<dbReference type="PANTHER" id="PTHR12446:SF34">
    <property type="entry name" value="PROTEIN LIN-54 HOMOLOG"/>
    <property type="match status" value="1"/>
</dbReference>
<reference evidence="6" key="1">
    <citation type="submission" date="2021-01" db="EMBL/GenBank/DDBJ databases">
        <authorList>
            <person name="Eckstrom K.M.E."/>
        </authorList>
    </citation>
    <scope>NUCLEOTIDE SEQUENCE</scope>
    <source>
        <strain evidence="6">UVCC 0001</strain>
    </source>
</reference>
<comment type="caution">
    <text evidence="6">The sequence shown here is derived from an EMBL/GenBank/DDBJ whole genome shotgun (WGS) entry which is preliminary data.</text>
</comment>
<evidence type="ECO:0000256" key="3">
    <source>
        <dbReference type="ARBA" id="ARBA00023242"/>
    </source>
</evidence>
<dbReference type="InterPro" id="IPR005172">
    <property type="entry name" value="CRC"/>
</dbReference>
<evidence type="ECO:0000256" key="2">
    <source>
        <dbReference type="ARBA" id="ARBA00007267"/>
    </source>
</evidence>
<dbReference type="GO" id="GO:0006355">
    <property type="term" value="P:regulation of DNA-templated transcription"/>
    <property type="evidence" value="ECO:0007669"/>
    <property type="project" value="TreeGrafter"/>
</dbReference>
<dbReference type="PROSITE" id="PS51634">
    <property type="entry name" value="CRC"/>
    <property type="match status" value="1"/>
</dbReference>
<dbReference type="GO" id="GO:0005634">
    <property type="term" value="C:nucleus"/>
    <property type="evidence" value="ECO:0007669"/>
    <property type="project" value="UniProtKB-SubCell"/>
</dbReference>
<feature type="compositionally biased region" description="Basic and acidic residues" evidence="4">
    <location>
        <begin position="424"/>
        <end position="437"/>
    </location>
</feature>
<dbReference type="InterPro" id="IPR028307">
    <property type="entry name" value="Lin-54_fam"/>
</dbReference>
<dbReference type="PANTHER" id="PTHR12446">
    <property type="entry name" value="TESMIN/TSO1-RELATED"/>
    <property type="match status" value="1"/>
</dbReference>
<gene>
    <name evidence="6" type="ORF">QBZ16_000270</name>
</gene>
<protein>
    <recommendedName>
        <fullName evidence="5">CRC domain-containing protein</fullName>
    </recommendedName>
</protein>
<name>A0AAD9MJT5_PROWI</name>
<feature type="domain" description="CRC" evidence="5">
    <location>
        <begin position="179"/>
        <end position="288"/>
    </location>
</feature>